<name>H8X5H9_CANO9</name>
<feature type="compositionally biased region" description="Polar residues" evidence="1">
    <location>
        <begin position="1"/>
        <end position="24"/>
    </location>
</feature>
<accession>H8X5H9</accession>
<dbReference type="RefSeq" id="XP_003869570.1">
    <property type="nucleotide sequence ID" value="XM_003869521.1"/>
</dbReference>
<dbReference type="eggNOG" id="ENOG502RQ09">
    <property type="taxonomic scope" value="Eukaryota"/>
</dbReference>
<feature type="region of interest" description="Disordered" evidence="1">
    <location>
        <begin position="1"/>
        <end position="48"/>
    </location>
</feature>
<proteinExistence type="predicted"/>
<feature type="compositionally biased region" description="Low complexity" evidence="1">
    <location>
        <begin position="381"/>
        <end position="396"/>
    </location>
</feature>
<evidence type="ECO:0000256" key="1">
    <source>
        <dbReference type="SAM" id="MobiDB-lite"/>
    </source>
</evidence>
<dbReference type="KEGG" id="cot:CORT_0D05970"/>
<feature type="compositionally biased region" description="Polar residues" evidence="1">
    <location>
        <begin position="33"/>
        <end position="48"/>
    </location>
</feature>
<dbReference type="HOGENOM" id="CLU_400678_0_0_1"/>
<feature type="region of interest" description="Disordered" evidence="1">
    <location>
        <begin position="377"/>
        <end position="425"/>
    </location>
</feature>
<sequence>MTSVIPRSSHASIVTGSTLDPFNQDNHHRYSASIGTSYGHSRNHSRAVSQSNPFEVIYSSQDLTFDTSTAQPNLMVPRQVPSARNFRQHSPWHSQSNYDLIAENIETGRSPVSEIANNSSSSNNNTHPVVTVVGSPALNRSGSTISRSATLRNRNRIKQRNKTIKRKVLLKDGLESKPKDEKQEQKVGKTSWFGWPKFTFPVLRKRSLKYRSAHNGQTPNFATRHEFLNFLQMSNYNQVVGSSLPYRMKMWNYTQPLHPHPLLHWHVEEFGKKDYVAKSINLHSWTNSVSVIDVLYQNYKTRAFEVAKRKHSRNRSGVDYMKVPPPFQKLYPQDAILLCKREVHQINTKLLVEVLLRRTVAAKMEYRLKQHGVDLGTANHSSSSSFSSSSSSLSHSDNNQPSQRGNQGGENSKQCSSSPGSRTYHNDNLILQNETIFKDIISGSSDQSPKDGSGKIYFQSQSNSNVSSNRLFFTNPFTLDPKTNSLAKGGLNEPRQKPMYQLTPQQHRSHSTLSSEDKTFESSSSNEYENSSPRVQGIDSFRDSFSTSSRDKVRKSESTTNTSILHYLDHLSSEVGSVLEELDPEHDGISTKVEKKDVLPTSTSTTKLGSRRTVPKNIVEPAGIIEKLNEYDLRVI</sequence>
<reference evidence="2 3" key="1">
    <citation type="journal article" date="2012" name="PLoS ONE">
        <title>Sequence and analysis of the genome of the pathogenic yeast Candida orthopsilosis.</title>
        <authorList>
            <person name="Riccombeni A."/>
            <person name="Vidanes G."/>
            <person name="Proux-Wera E."/>
            <person name="Wolfe K.H."/>
            <person name="Butler G."/>
        </authorList>
    </citation>
    <scope>NUCLEOTIDE SEQUENCE [LARGE SCALE GENOMIC DNA]</scope>
    <source>
        <strain evidence="2 3">Co 90-125</strain>
    </source>
</reference>
<protein>
    <submittedName>
        <fullName evidence="2">Uncharacterized protein</fullName>
    </submittedName>
</protein>
<evidence type="ECO:0000313" key="3">
    <source>
        <dbReference type="Proteomes" id="UP000005018"/>
    </source>
</evidence>
<organism evidence="2 3">
    <name type="scientific">Candida orthopsilosis (strain 90-125)</name>
    <name type="common">Yeast</name>
    <dbReference type="NCBI Taxonomy" id="1136231"/>
    <lineage>
        <taxon>Eukaryota</taxon>
        <taxon>Fungi</taxon>
        <taxon>Dikarya</taxon>
        <taxon>Ascomycota</taxon>
        <taxon>Saccharomycotina</taxon>
        <taxon>Pichiomycetes</taxon>
        <taxon>Debaryomycetaceae</taxon>
        <taxon>Candida/Lodderomyces clade</taxon>
        <taxon>Candida</taxon>
    </lineage>
</organism>
<dbReference type="EMBL" id="HE681722">
    <property type="protein sequence ID" value="CCG23435.1"/>
    <property type="molecule type" value="Genomic_DNA"/>
</dbReference>
<dbReference type="OrthoDB" id="4026705at2759"/>
<feature type="compositionally biased region" description="Polar residues" evidence="1">
    <location>
        <begin position="397"/>
        <end position="423"/>
    </location>
</feature>
<feature type="region of interest" description="Disordered" evidence="1">
    <location>
        <begin position="483"/>
        <end position="560"/>
    </location>
</feature>
<dbReference type="Proteomes" id="UP000005018">
    <property type="component" value="Chromosome 4"/>
</dbReference>
<feature type="compositionally biased region" description="Low complexity" evidence="1">
    <location>
        <begin position="521"/>
        <end position="532"/>
    </location>
</feature>
<evidence type="ECO:0000313" key="2">
    <source>
        <dbReference type="EMBL" id="CCG23435.1"/>
    </source>
</evidence>
<gene>
    <name evidence="2" type="ORF">CORT_0D05970</name>
</gene>
<dbReference type="GeneID" id="14540481"/>
<keyword evidence="3" id="KW-1185">Reference proteome</keyword>
<dbReference type="AlphaFoldDB" id="H8X5H9"/>